<dbReference type="InterPro" id="IPR020449">
    <property type="entry name" value="Tscrpt_reg_AraC-type_HTH"/>
</dbReference>
<dbReference type="Pfam" id="PF12833">
    <property type="entry name" value="HTH_18"/>
    <property type="match status" value="1"/>
</dbReference>
<dbReference type="Proteomes" id="UP001551695">
    <property type="component" value="Unassembled WGS sequence"/>
</dbReference>
<evidence type="ECO:0000256" key="1">
    <source>
        <dbReference type="ARBA" id="ARBA00023015"/>
    </source>
</evidence>
<dbReference type="Gene3D" id="1.10.10.60">
    <property type="entry name" value="Homeodomain-like"/>
    <property type="match status" value="1"/>
</dbReference>
<dbReference type="SUPFAM" id="SSF46689">
    <property type="entry name" value="Homeodomain-like"/>
    <property type="match status" value="1"/>
</dbReference>
<keyword evidence="7" id="KW-1185">Reference proteome</keyword>
<organism evidence="6 7">
    <name type="scientific">Nocardia aurea</name>
    <dbReference type="NCBI Taxonomy" id="2144174"/>
    <lineage>
        <taxon>Bacteria</taxon>
        <taxon>Bacillati</taxon>
        <taxon>Actinomycetota</taxon>
        <taxon>Actinomycetes</taxon>
        <taxon>Mycobacteriales</taxon>
        <taxon>Nocardiaceae</taxon>
        <taxon>Nocardia</taxon>
    </lineage>
</organism>
<accession>A0ABV3FVU0</accession>
<dbReference type="InterPro" id="IPR035418">
    <property type="entry name" value="AraC-bd_2"/>
</dbReference>
<gene>
    <name evidence="6" type="ORF">AB0I48_18425</name>
</gene>
<dbReference type="InterPro" id="IPR009057">
    <property type="entry name" value="Homeodomain-like_sf"/>
</dbReference>
<evidence type="ECO:0000256" key="4">
    <source>
        <dbReference type="SAM" id="MobiDB-lite"/>
    </source>
</evidence>
<dbReference type="SMART" id="SM00342">
    <property type="entry name" value="HTH_ARAC"/>
    <property type="match status" value="1"/>
</dbReference>
<keyword evidence="1" id="KW-0805">Transcription regulation</keyword>
<evidence type="ECO:0000313" key="7">
    <source>
        <dbReference type="Proteomes" id="UP001551695"/>
    </source>
</evidence>
<dbReference type="PANTHER" id="PTHR46796">
    <property type="entry name" value="HTH-TYPE TRANSCRIPTIONAL ACTIVATOR RHAS-RELATED"/>
    <property type="match status" value="1"/>
</dbReference>
<evidence type="ECO:0000256" key="2">
    <source>
        <dbReference type="ARBA" id="ARBA00023125"/>
    </source>
</evidence>
<dbReference type="PROSITE" id="PS00041">
    <property type="entry name" value="HTH_ARAC_FAMILY_1"/>
    <property type="match status" value="1"/>
</dbReference>
<reference evidence="6 7" key="1">
    <citation type="submission" date="2024-06" db="EMBL/GenBank/DDBJ databases">
        <title>The Natural Products Discovery Center: Release of the First 8490 Sequenced Strains for Exploring Actinobacteria Biosynthetic Diversity.</title>
        <authorList>
            <person name="Kalkreuter E."/>
            <person name="Kautsar S.A."/>
            <person name="Yang D."/>
            <person name="Bader C.D."/>
            <person name="Teijaro C.N."/>
            <person name="Fluegel L."/>
            <person name="Davis C.M."/>
            <person name="Simpson J.R."/>
            <person name="Lauterbach L."/>
            <person name="Steele A.D."/>
            <person name="Gui C."/>
            <person name="Meng S."/>
            <person name="Li G."/>
            <person name="Viehrig K."/>
            <person name="Ye F."/>
            <person name="Su P."/>
            <person name="Kiefer A.F."/>
            <person name="Nichols A."/>
            <person name="Cepeda A.J."/>
            <person name="Yan W."/>
            <person name="Fan B."/>
            <person name="Jiang Y."/>
            <person name="Adhikari A."/>
            <person name="Zheng C.-J."/>
            <person name="Schuster L."/>
            <person name="Cowan T.M."/>
            <person name="Smanski M.J."/>
            <person name="Chevrette M.G."/>
            <person name="De Carvalho L.P.S."/>
            <person name="Shen B."/>
        </authorList>
    </citation>
    <scope>NUCLEOTIDE SEQUENCE [LARGE SCALE GENOMIC DNA]</scope>
    <source>
        <strain evidence="6 7">NPDC050403</strain>
    </source>
</reference>
<keyword evidence="3" id="KW-0804">Transcription</keyword>
<dbReference type="Pfam" id="PF14525">
    <property type="entry name" value="AraC_binding_2"/>
    <property type="match status" value="1"/>
</dbReference>
<name>A0ABV3FVU0_9NOCA</name>
<evidence type="ECO:0000259" key="5">
    <source>
        <dbReference type="PROSITE" id="PS01124"/>
    </source>
</evidence>
<evidence type="ECO:0000256" key="3">
    <source>
        <dbReference type="ARBA" id="ARBA00023163"/>
    </source>
</evidence>
<evidence type="ECO:0000313" key="6">
    <source>
        <dbReference type="EMBL" id="MEV0709541.1"/>
    </source>
</evidence>
<feature type="region of interest" description="Disordered" evidence="4">
    <location>
        <begin position="313"/>
        <end position="336"/>
    </location>
</feature>
<dbReference type="PANTHER" id="PTHR46796:SF6">
    <property type="entry name" value="ARAC SUBFAMILY"/>
    <property type="match status" value="1"/>
</dbReference>
<dbReference type="RefSeq" id="WP_357785136.1">
    <property type="nucleotide sequence ID" value="NZ_JBFAKC010000007.1"/>
</dbReference>
<proteinExistence type="predicted"/>
<dbReference type="PROSITE" id="PS01124">
    <property type="entry name" value="HTH_ARAC_FAMILY_2"/>
    <property type="match status" value="1"/>
</dbReference>
<protein>
    <submittedName>
        <fullName evidence="6">Helix-turn-helix domain-containing protein</fullName>
    </submittedName>
</protein>
<dbReference type="EMBL" id="JBFAKC010000007">
    <property type="protein sequence ID" value="MEV0709541.1"/>
    <property type="molecule type" value="Genomic_DNA"/>
</dbReference>
<feature type="domain" description="HTH araC/xylS-type" evidence="5">
    <location>
        <begin position="211"/>
        <end position="310"/>
    </location>
</feature>
<dbReference type="InterPro" id="IPR050204">
    <property type="entry name" value="AraC_XylS_family_regulators"/>
</dbReference>
<sequence>MVVVFRSADYAPHERADATRVAMQEQSVPSRVVLQDPDKIDCLMEVWSYGEASIFRSDMTGYRLLRSSRQVKAGPAEVLAIAVQLSSVGYNEQFGVQQVLPAGDLFVVDLNTPYDYRLPGFGASTCLHVPIEAVGLPYEVVREAATRLAASPLHTLVTAHIGELTRQAERLSADPSAAVLGDTGIELTRALLASAYDMDYARGLMAEVLLPRVRAYVRRHLNDPELTPARIARVHDISTRRLFRLCAEAGFSLEQWIIAERLIGAREELARDAESPVAAVARRWGFVNNAHFSRRFRDMFGLSPREWRRIAQQERAVGAESKQPCDESQIGRPERR</sequence>
<dbReference type="PRINTS" id="PR00032">
    <property type="entry name" value="HTHARAC"/>
</dbReference>
<comment type="caution">
    <text evidence="6">The sequence shown here is derived from an EMBL/GenBank/DDBJ whole genome shotgun (WGS) entry which is preliminary data.</text>
</comment>
<dbReference type="InterPro" id="IPR018060">
    <property type="entry name" value="HTH_AraC"/>
</dbReference>
<keyword evidence="2" id="KW-0238">DNA-binding</keyword>
<dbReference type="InterPro" id="IPR018062">
    <property type="entry name" value="HTH_AraC-typ_CS"/>
</dbReference>